<keyword evidence="3" id="KW-1185">Reference proteome</keyword>
<gene>
    <name evidence="2" type="ORF">CDES_03030</name>
</gene>
<feature type="compositionally biased region" description="Basic and acidic residues" evidence="1">
    <location>
        <begin position="258"/>
        <end position="269"/>
    </location>
</feature>
<dbReference type="STRING" id="931089.CDES_03030"/>
<sequence length="434" mass="44756">MKDLIAGYGTAVLALEQASRGYYRGPALSEQFLRGVYRNIDGLDTDMLREAARLATGETETAETKGWIKPVLDFVASVAAGMIATELIDRALDWFRSRDDAEEVSDAAGKAADTIDTTVRESDEGLEQIISQLLDVLTSLIQVMGSINPQQYPQEFGSCVQSGADLIDQAGAMIHGMCTDRDDAICQCFDALTAHGQRACAQPTPLCDAASHPTTPASTGGTGSTSSTAGVGASAAGDVGCDVGGDTKTQAAGVDSAVKPEDKPVEKQVENLAEPSKDVSTAKTPAEENPVDCDTKVEQNIGEPDPTHIENDVEGTMIGGALGIGLLIVGVTIVVDFLERAYEQFVSEQVVPGSEPAPVPAPELAAVPEPAPKPVPAAASEPAAAPAPAPVAEPAPKPIPSTSSVQSAFTPVSHSVPSPAPTSSGISVRKAGGW</sequence>
<dbReference type="PATRIC" id="fig|931089.4.peg.614"/>
<dbReference type="RefSeq" id="WP_053544192.1">
    <property type="nucleotide sequence ID" value="NZ_CP009220.1"/>
</dbReference>
<evidence type="ECO:0000313" key="2">
    <source>
        <dbReference type="EMBL" id="ALC05059.1"/>
    </source>
</evidence>
<organism evidence="2 3">
    <name type="scientific">Corynebacterium deserti GIMN1.010</name>
    <dbReference type="NCBI Taxonomy" id="931089"/>
    <lineage>
        <taxon>Bacteria</taxon>
        <taxon>Bacillati</taxon>
        <taxon>Actinomycetota</taxon>
        <taxon>Actinomycetes</taxon>
        <taxon>Mycobacteriales</taxon>
        <taxon>Corynebacteriaceae</taxon>
        <taxon>Corynebacterium</taxon>
    </lineage>
</organism>
<dbReference type="KEGG" id="cdx:CDES_03030"/>
<dbReference type="AlphaFoldDB" id="A0A0M3Q953"/>
<reference evidence="2 3" key="1">
    <citation type="submission" date="2014-08" db="EMBL/GenBank/DDBJ databases">
        <title>Complete genome sequence of Corynebacterium deserti GIMN1.010 (=DSM 45689), isolated from desert sand in western China.</title>
        <authorList>
            <person name="Ruckert C."/>
            <person name="Albersmeier A."/>
            <person name="Kalinowski J."/>
        </authorList>
    </citation>
    <scope>NUCLEOTIDE SEQUENCE [LARGE SCALE GENOMIC DNA]</scope>
    <source>
        <strain evidence="2 3">GIMN1.010</strain>
    </source>
</reference>
<accession>A0A0M3Q953</accession>
<feature type="compositionally biased region" description="Polar residues" evidence="1">
    <location>
        <begin position="400"/>
        <end position="426"/>
    </location>
</feature>
<dbReference type="Proteomes" id="UP000068067">
    <property type="component" value="Chromosome"/>
</dbReference>
<name>A0A0M3Q953_9CORY</name>
<feature type="region of interest" description="Disordered" evidence="1">
    <location>
        <begin position="352"/>
        <end position="434"/>
    </location>
</feature>
<protein>
    <submittedName>
        <fullName evidence="2">Uncharacterized protein</fullName>
    </submittedName>
</protein>
<feature type="region of interest" description="Disordered" evidence="1">
    <location>
        <begin position="212"/>
        <end position="231"/>
    </location>
</feature>
<evidence type="ECO:0000256" key="1">
    <source>
        <dbReference type="SAM" id="MobiDB-lite"/>
    </source>
</evidence>
<proteinExistence type="predicted"/>
<feature type="compositionally biased region" description="Pro residues" evidence="1">
    <location>
        <begin position="385"/>
        <end position="399"/>
    </location>
</feature>
<feature type="region of interest" description="Disordered" evidence="1">
    <location>
        <begin position="251"/>
        <end position="292"/>
    </location>
</feature>
<dbReference type="OrthoDB" id="4412606at2"/>
<dbReference type="EMBL" id="CP009220">
    <property type="protein sequence ID" value="ALC05059.1"/>
    <property type="molecule type" value="Genomic_DNA"/>
</dbReference>
<evidence type="ECO:0000313" key="3">
    <source>
        <dbReference type="Proteomes" id="UP000068067"/>
    </source>
</evidence>